<reference evidence="1" key="1">
    <citation type="submission" date="2023-06" db="EMBL/GenBank/DDBJ databases">
        <title>Genome-scale phylogeny and comparative genomics of the fungal order Sordariales.</title>
        <authorList>
            <consortium name="Lawrence Berkeley National Laboratory"/>
            <person name="Hensen N."/>
            <person name="Bonometti L."/>
            <person name="Westerberg I."/>
            <person name="Brannstrom I.O."/>
            <person name="Guillou S."/>
            <person name="Cros-Aarteil S."/>
            <person name="Calhoun S."/>
            <person name="Haridas S."/>
            <person name="Kuo A."/>
            <person name="Mondo S."/>
            <person name="Pangilinan J."/>
            <person name="Riley R."/>
            <person name="Labutti K."/>
            <person name="Andreopoulos B."/>
            <person name="Lipzen A."/>
            <person name="Chen C."/>
            <person name="Yanf M."/>
            <person name="Daum C."/>
            <person name="Ng V."/>
            <person name="Clum A."/>
            <person name="Steindorff A."/>
            <person name="Ohm R."/>
            <person name="Martin F."/>
            <person name="Silar P."/>
            <person name="Natvig D."/>
            <person name="Lalanne C."/>
            <person name="Gautier V."/>
            <person name="Ament-Velasquez S.L."/>
            <person name="Kruys A."/>
            <person name="Hutchinson M.I."/>
            <person name="Powell A.J."/>
            <person name="Barry K."/>
            <person name="Miller A.N."/>
            <person name="Grigoriev I.V."/>
            <person name="Debuchy R."/>
            <person name="Gladieux P."/>
            <person name="Thoren M.H."/>
            <person name="Johannesson H."/>
        </authorList>
    </citation>
    <scope>NUCLEOTIDE SEQUENCE</scope>
    <source>
        <strain evidence="1">CBS 540.89</strain>
    </source>
</reference>
<sequence>MGIRMTNRLGKKDIAILSQYVLGDTSEMPATRPRADTLLLSTQQSTMDGEQWARSLTDPTRLGKADLFSNMHNPHQTAKAEMPSVEESTSSSPTARLLLMILETKTRTFNSDSISLERRYIEYALGRRSRMMNWPGIHWRPGRKKLYSCVDRAKPSFSQQSGITGGKGGCGGGGRAQLSVLSSMDVLCNCGWAMAAVSNAGQVRHCLVLQRVQPGVLTPFGTHSAK</sequence>
<dbReference type="AlphaFoldDB" id="A0AA40B841"/>
<evidence type="ECO:0000313" key="2">
    <source>
        <dbReference type="Proteomes" id="UP001172159"/>
    </source>
</evidence>
<organism evidence="1 2">
    <name type="scientific">Apiosordaria backusii</name>
    <dbReference type="NCBI Taxonomy" id="314023"/>
    <lineage>
        <taxon>Eukaryota</taxon>
        <taxon>Fungi</taxon>
        <taxon>Dikarya</taxon>
        <taxon>Ascomycota</taxon>
        <taxon>Pezizomycotina</taxon>
        <taxon>Sordariomycetes</taxon>
        <taxon>Sordariomycetidae</taxon>
        <taxon>Sordariales</taxon>
        <taxon>Lasiosphaeriaceae</taxon>
        <taxon>Apiosordaria</taxon>
    </lineage>
</organism>
<dbReference type="EMBL" id="JAUKTV010000009">
    <property type="protein sequence ID" value="KAK0729416.1"/>
    <property type="molecule type" value="Genomic_DNA"/>
</dbReference>
<keyword evidence="2" id="KW-1185">Reference proteome</keyword>
<protein>
    <submittedName>
        <fullName evidence="1">Uncharacterized protein</fullName>
    </submittedName>
</protein>
<gene>
    <name evidence="1" type="ORF">B0T21DRAFT_212091</name>
</gene>
<proteinExistence type="predicted"/>
<dbReference type="Proteomes" id="UP001172159">
    <property type="component" value="Unassembled WGS sequence"/>
</dbReference>
<accession>A0AA40B841</accession>
<comment type="caution">
    <text evidence="1">The sequence shown here is derived from an EMBL/GenBank/DDBJ whole genome shotgun (WGS) entry which is preliminary data.</text>
</comment>
<name>A0AA40B841_9PEZI</name>
<evidence type="ECO:0000313" key="1">
    <source>
        <dbReference type="EMBL" id="KAK0729416.1"/>
    </source>
</evidence>